<sequence length="259" mass="27420">MSDARESMMPSPNRSLAVENISKSYGGGLPVLKDLTLEVLPGELLGVIGPNGSGKTTLFGVIAGQLSPNSGTVLVNGIDVTGLSASERARKGIGRTFQVPQSFSNMSVFENLLVGARYAGDLSHEAATLAVHGIMERTGFHGRGHLRAGDLPLLDRKRLELARALATNPSLLLLDEIAGGLTDNEAAEIAELVKEVNRQGIAVIWIEHLVHILTSAVSRIVVLGEGKIIADGEPHATMAEPAVRKIYLGMEPDLDAEHS</sequence>
<dbReference type="InterPro" id="IPR003593">
    <property type="entry name" value="AAA+_ATPase"/>
</dbReference>
<organism evidence="5 6">
    <name type="scientific">Rhizobium binae</name>
    <dbReference type="NCBI Taxonomy" id="1138190"/>
    <lineage>
        <taxon>Bacteria</taxon>
        <taxon>Pseudomonadati</taxon>
        <taxon>Pseudomonadota</taxon>
        <taxon>Alphaproteobacteria</taxon>
        <taxon>Hyphomicrobiales</taxon>
        <taxon>Rhizobiaceae</taxon>
        <taxon>Rhizobium/Agrobacterium group</taxon>
        <taxon>Rhizobium</taxon>
    </lineage>
</organism>
<protein>
    <submittedName>
        <fullName evidence="5">Branched-chain amino acid transport system ATP-binding protein</fullName>
    </submittedName>
</protein>
<dbReference type="GO" id="GO:0005524">
    <property type="term" value="F:ATP binding"/>
    <property type="evidence" value="ECO:0007669"/>
    <property type="project" value="UniProtKB-KW"/>
</dbReference>
<evidence type="ECO:0000256" key="1">
    <source>
        <dbReference type="ARBA" id="ARBA00022448"/>
    </source>
</evidence>
<accession>A0ABV2MAY7</accession>
<gene>
    <name evidence="5" type="ORF">ABID08_000978</name>
</gene>
<evidence type="ECO:0000256" key="3">
    <source>
        <dbReference type="ARBA" id="ARBA00022840"/>
    </source>
</evidence>
<dbReference type="GeneID" id="91147182"/>
<feature type="domain" description="ABC transporter" evidence="4">
    <location>
        <begin position="16"/>
        <end position="250"/>
    </location>
</feature>
<dbReference type="SMART" id="SM00382">
    <property type="entry name" value="AAA"/>
    <property type="match status" value="1"/>
</dbReference>
<evidence type="ECO:0000259" key="4">
    <source>
        <dbReference type="PROSITE" id="PS50893"/>
    </source>
</evidence>
<reference evidence="5 6" key="1">
    <citation type="submission" date="2024-06" db="EMBL/GenBank/DDBJ databases">
        <title>Genomic Encyclopedia of Type Strains, Phase IV (KMG-IV): sequencing the most valuable type-strain genomes for metagenomic binning, comparative biology and taxonomic classification.</title>
        <authorList>
            <person name="Goeker M."/>
        </authorList>
    </citation>
    <scope>NUCLEOTIDE SEQUENCE [LARGE SCALE GENOMIC DNA]</scope>
    <source>
        <strain evidence="5 6">DSM 29288</strain>
    </source>
</reference>
<dbReference type="PROSITE" id="PS50893">
    <property type="entry name" value="ABC_TRANSPORTER_2"/>
    <property type="match status" value="1"/>
</dbReference>
<dbReference type="EMBL" id="JBEPMY010000002">
    <property type="protein sequence ID" value="MET3753635.1"/>
    <property type="molecule type" value="Genomic_DNA"/>
</dbReference>
<dbReference type="Gene3D" id="3.40.50.300">
    <property type="entry name" value="P-loop containing nucleotide triphosphate hydrolases"/>
    <property type="match status" value="1"/>
</dbReference>
<dbReference type="PANTHER" id="PTHR45772">
    <property type="entry name" value="CONSERVED COMPONENT OF ABC TRANSPORTER FOR NATURAL AMINO ACIDS-RELATED"/>
    <property type="match status" value="1"/>
</dbReference>
<dbReference type="CDD" id="cd03219">
    <property type="entry name" value="ABC_Mj1267_LivG_branched"/>
    <property type="match status" value="1"/>
</dbReference>
<dbReference type="Pfam" id="PF00005">
    <property type="entry name" value="ABC_tran"/>
    <property type="match status" value="1"/>
</dbReference>
<name>A0ABV2MAY7_9HYPH</name>
<comment type="caution">
    <text evidence="5">The sequence shown here is derived from an EMBL/GenBank/DDBJ whole genome shotgun (WGS) entry which is preliminary data.</text>
</comment>
<keyword evidence="2" id="KW-0547">Nucleotide-binding</keyword>
<dbReference type="RefSeq" id="WP_246638738.1">
    <property type="nucleotide sequence ID" value="NZ_CP071604.1"/>
</dbReference>
<dbReference type="PANTHER" id="PTHR45772:SF7">
    <property type="entry name" value="AMINO ACID ABC TRANSPORTER ATP-BINDING PROTEIN"/>
    <property type="match status" value="1"/>
</dbReference>
<dbReference type="InterPro" id="IPR003439">
    <property type="entry name" value="ABC_transporter-like_ATP-bd"/>
</dbReference>
<evidence type="ECO:0000313" key="5">
    <source>
        <dbReference type="EMBL" id="MET3753635.1"/>
    </source>
</evidence>
<dbReference type="SUPFAM" id="SSF52540">
    <property type="entry name" value="P-loop containing nucleoside triphosphate hydrolases"/>
    <property type="match status" value="1"/>
</dbReference>
<proteinExistence type="predicted"/>
<keyword evidence="6" id="KW-1185">Reference proteome</keyword>
<keyword evidence="3 5" id="KW-0067">ATP-binding</keyword>
<evidence type="ECO:0000313" key="6">
    <source>
        <dbReference type="Proteomes" id="UP001549077"/>
    </source>
</evidence>
<dbReference type="InterPro" id="IPR051120">
    <property type="entry name" value="ABC_AA/LPS_Transport"/>
</dbReference>
<dbReference type="Proteomes" id="UP001549077">
    <property type="component" value="Unassembled WGS sequence"/>
</dbReference>
<evidence type="ECO:0000256" key="2">
    <source>
        <dbReference type="ARBA" id="ARBA00022741"/>
    </source>
</evidence>
<dbReference type="InterPro" id="IPR027417">
    <property type="entry name" value="P-loop_NTPase"/>
</dbReference>
<keyword evidence="1" id="KW-0813">Transport</keyword>